<dbReference type="PANTHER" id="PTHR42756">
    <property type="entry name" value="TRANSCRIPTIONAL REGULATOR, MARR"/>
    <property type="match status" value="1"/>
</dbReference>
<dbReference type="OrthoDB" id="3216907at2"/>
<evidence type="ECO:0000256" key="2">
    <source>
        <dbReference type="ARBA" id="ARBA00023125"/>
    </source>
</evidence>
<dbReference type="InterPro" id="IPR000835">
    <property type="entry name" value="HTH_MarR-typ"/>
</dbReference>
<evidence type="ECO:0000256" key="3">
    <source>
        <dbReference type="ARBA" id="ARBA00023163"/>
    </source>
</evidence>
<accession>A0A1S1Q0W7</accession>
<keyword evidence="7" id="KW-1185">Reference proteome</keyword>
<proteinExistence type="predicted"/>
<dbReference type="SMART" id="SM00347">
    <property type="entry name" value="HTH_MARR"/>
    <property type="match status" value="1"/>
</dbReference>
<dbReference type="PANTHER" id="PTHR42756:SF1">
    <property type="entry name" value="TRANSCRIPTIONAL REPRESSOR OF EMRAB OPERON"/>
    <property type="match status" value="1"/>
</dbReference>
<comment type="caution">
    <text evidence="6">The sequence shown here is derived from an EMBL/GenBank/DDBJ whole genome shotgun (WGS) entry which is preliminary data.</text>
</comment>
<evidence type="ECO:0000256" key="4">
    <source>
        <dbReference type="SAM" id="MobiDB-lite"/>
    </source>
</evidence>
<dbReference type="GO" id="GO:0003700">
    <property type="term" value="F:DNA-binding transcription factor activity"/>
    <property type="evidence" value="ECO:0007669"/>
    <property type="project" value="InterPro"/>
</dbReference>
<organism evidence="6 7">
    <name type="scientific">Parafrankia soli</name>
    <dbReference type="NCBI Taxonomy" id="2599596"/>
    <lineage>
        <taxon>Bacteria</taxon>
        <taxon>Bacillati</taxon>
        <taxon>Actinomycetota</taxon>
        <taxon>Actinomycetes</taxon>
        <taxon>Frankiales</taxon>
        <taxon>Frankiaceae</taxon>
        <taxon>Parafrankia</taxon>
    </lineage>
</organism>
<name>A0A1S1Q0W7_9ACTN</name>
<dbReference type="AlphaFoldDB" id="A0A1S1Q0W7"/>
<dbReference type="Proteomes" id="UP000179769">
    <property type="component" value="Unassembled WGS sequence"/>
</dbReference>
<gene>
    <name evidence="6" type="ORF">BBK14_17775</name>
</gene>
<keyword evidence="2" id="KW-0238">DNA-binding</keyword>
<sequence length="142" mass="15260">MEHGIEAHGLTLARARLLWVLLHDGPMTQRALADALDVTPRNVTGLLDALQADGYIHRAPHPTDRRATLVHLTDHGRTAVTRLRAGRDDMAAALFAGIPAAHLNGFTATVVTVTARLRTAPVPDATSRPADTGRPHPTQQPQ</sequence>
<dbReference type="InterPro" id="IPR036388">
    <property type="entry name" value="WH-like_DNA-bd_sf"/>
</dbReference>
<keyword evidence="3" id="KW-0804">Transcription</keyword>
<dbReference type="SUPFAM" id="SSF46785">
    <property type="entry name" value="Winged helix' DNA-binding domain"/>
    <property type="match status" value="1"/>
</dbReference>
<feature type="domain" description="HTH marR-type" evidence="5">
    <location>
        <begin position="1"/>
        <end position="119"/>
    </location>
</feature>
<dbReference type="PRINTS" id="PR00598">
    <property type="entry name" value="HTHMARR"/>
</dbReference>
<protein>
    <recommendedName>
        <fullName evidence="5">HTH marR-type domain-containing protein</fullName>
    </recommendedName>
</protein>
<dbReference type="InterPro" id="IPR036390">
    <property type="entry name" value="WH_DNA-bd_sf"/>
</dbReference>
<evidence type="ECO:0000259" key="5">
    <source>
        <dbReference type="PROSITE" id="PS50995"/>
    </source>
</evidence>
<evidence type="ECO:0000313" key="7">
    <source>
        <dbReference type="Proteomes" id="UP000179769"/>
    </source>
</evidence>
<dbReference type="Gene3D" id="1.10.10.10">
    <property type="entry name" value="Winged helix-like DNA-binding domain superfamily/Winged helix DNA-binding domain"/>
    <property type="match status" value="1"/>
</dbReference>
<keyword evidence="1" id="KW-0805">Transcription regulation</keyword>
<reference evidence="7" key="1">
    <citation type="submission" date="2016-07" db="EMBL/GenBank/DDBJ databases">
        <title>Frankia sp. NRRL B-16219 Genome sequencing.</title>
        <authorList>
            <person name="Ghodhbane-Gtari F."/>
            <person name="Swanson E."/>
            <person name="Gueddou A."/>
            <person name="Louati M."/>
            <person name="Nouioui I."/>
            <person name="Hezbri K."/>
            <person name="Abebe-Akele F."/>
            <person name="Simpson S."/>
            <person name="Morris K."/>
            <person name="Thomas K."/>
            <person name="Gtari M."/>
            <person name="Tisa L.S."/>
        </authorList>
    </citation>
    <scope>NUCLEOTIDE SEQUENCE [LARGE SCALE GENOMIC DNA]</scope>
    <source>
        <strain evidence="7">NRRL B-16219</strain>
    </source>
</reference>
<dbReference type="PROSITE" id="PS50995">
    <property type="entry name" value="HTH_MARR_2"/>
    <property type="match status" value="1"/>
</dbReference>
<feature type="region of interest" description="Disordered" evidence="4">
    <location>
        <begin position="121"/>
        <end position="142"/>
    </location>
</feature>
<evidence type="ECO:0000313" key="6">
    <source>
        <dbReference type="EMBL" id="OHV28548.1"/>
    </source>
</evidence>
<dbReference type="GO" id="GO:0003677">
    <property type="term" value="F:DNA binding"/>
    <property type="evidence" value="ECO:0007669"/>
    <property type="project" value="UniProtKB-KW"/>
</dbReference>
<evidence type="ECO:0000256" key="1">
    <source>
        <dbReference type="ARBA" id="ARBA00023015"/>
    </source>
</evidence>
<dbReference type="EMBL" id="MAXA01000212">
    <property type="protein sequence ID" value="OHV28548.1"/>
    <property type="molecule type" value="Genomic_DNA"/>
</dbReference>
<dbReference type="Pfam" id="PF12802">
    <property type="entry name" value="MarR_2"/>
    <property type="match status" value="1"/>
</dbReference>